<dbReference type="GO" id="GO:0005102">
    <property type="term" value="F:signaling receptor binding"/>
    <property type="evidence" value="ECO:0007669"/>
    <property type="project" value="TreeGrafter"/>
</dbReference>
<reference evidence="6 7" key="1">
    <citation type="submission" date="2024-01" db="EMBL/GenBank/DDBJ databases">
        <authorList>
            <person name="Alioto T."/>
            <person name="Alioto T."/>
            <person name="Gomez Garrido J."/>
        </authorList>
    </citation>
    <scope>NUCLEOTIDE SEQUENCE [LARGE SCALE GENOMIC DNA]</scope>
</reference>
<dbReference type="InterPro" id="IPR007110">
    <property type="entry name" value="Ig-like_dom"/>
</dbReference>
<dbReference type="Pfam" id="PF07686">
    <property type="entry name" value="V-set"/>
    <property type="match status" value="5"/>
</dbReference>
<feature type="transmembrane region" description="Helical" evidence="4">
    <location>
        <begin position="840"/>
        <end position="862"/>
    </location>
</feature>
<feature type="domain" description="Ig-like" evidence="5">
    <location>
        <begin position="656"/>
        <end position="737"/>
    </location>
</feature>
<evidence type="ECO:0000256" key="3">
    <source>
        <dbReference type="ARBA" id="ARBA00023319"/>
    </source>
</evidence>
<keyword evidence="4" id="KW-1133">Transmembrane helix</keyword>
<dbReference type="PROSITE" id="PS50835">
    <property type="entry name" value="IG_LIKE"/>
    <property type="match status" value="7"/>
</dbReference>
<feature type="domain" description="Ig-like" evidence="5">
    <location>
        <begin position="312"/>
        <end position="425"/>
    </location>
</feature>
<dbReference type="InterPro" id="IPR050504">
    <property type="entry name" value="IgSF_BTN/MOG"/>
</dbReference>
<dbReference type="Pfam" id="PF22705">
    <property type="entry name" value="C2-set_3"/>
    <property type="match status" value="1"/>
</dbReference>
<keyword evidence="4" id="KW-0812">Transmembrane</keyword>
<accession>A0AAV1PSJ6</accession>
<protein>
    <submittedName>
        <fullName evidence="6">CD276 antigen-like isoform X9</fullName>
    </submittedName>
</protein>
<name>A0AAV1PSJ6_SCOSC</name>
<dbReference type="Gene3D" id="2.60.40.10">
    <property type="entry name" value="Immunoglobulins"/>
    <property type="match status" value="7"/>
</dbReference>
<dbReference type="InterPro" id="IPR053896">
    <property type="entry name" value="BTN3A2-like_Ig-C"/>
</dbReference>
<dbReference type="SMART" id="SM00408">
    <property type="entry name" value="IGc2"/>
    <property type="match status" value="5"/>
</dbReference>
<feature type="domain" description="Ig-like" evidence="5">
    <location>
        <begin position="746"/>
        <end position="833"/>
    </location>
</feature>
<dbReference type="InterPro" id="IPR003599">
    <property type="entry name" value="Ig_sub"/>
</dbReference>
<dbReference type="InterPro" id="IPR003598">
    <property type="entry name" value="Ig_sub2"/>
</dbReference>
<dbReference type="PANTHER" id="PTHR24100:SF151">
    <property type="entry name" value="ICOS LIGAND"/>
    <property type="match status" value="1"/>
</dbReference>
<evidence type="ECO:0000256" key="2">
    <source>
        <dbReference type="ARBA" id="ARBA00023136"/>
    </source>
</evidence>
<feature type="domain" description="Ig-like" evidence="5">
    <location>
        <begin position="427"/>
        <end position="523"/>
    </location>
</feature>
<dbReference type="GO" id="GO:0009897">
    <property type="term" value="C:external side of plasma membrane"/>
    <property type="evidence" value="ECO:0007669"/>
    <property type="project" value="TreeGrafter"/>
</dbReference>
<gene>
    <name evidence="6" type="ORF">FSCOSCO3_A035184</name>
</gene>
<keyword evidence="2 4" id="KW-0472">Membrane</keyword>
<dbReference type="EMBL" id="CAWUFR010000259">
    <property type="protein sequence ID" value="CAK6974458.1"/>
    <property type="molecule type" value="Genomic_DNA"/>
</dbReference>
<dbReference type="SMART" id="SM00409">
    <property type="entry name" value="IG"/>
    <property type="match status" value="5"/>
</dbReference>
<feature type="domain" description="Ig-like" evidence="5">
    <location>
        <begin position="526"/>
        <end position="643"/>
    </location>
</feature>
<dbReference type="SMART" id="SM00406">
    <property type="entry name" value="IGv"/>
    <property type="match status" value="5"/>
</dbReference>
<keyword evidence="3" id="KW-0393">Immunoglobulin domain</keyword>
<dbReference type="InterPro" id="IPR013106">
    <property type="entry name" value="Ig_V-set"/>
</dbReference>
<proteinExistence type="predicted"/>
<evidence type="ECO:0000313" key="6">
    <source>
        <dbReference type="EMBL" id="CAK6974458.1"/>
    </source>
</evidence>
<dbReference type="InterPro" id="IPR036179">
    <property type="entry name" value="Ig-like_dom_sf"/>
</dbReference>
<feature type="domain" description="Ig-like" evidence="5">
    <location>
        <begin position="86"/>
        <end position="207"/>
    </location>
</feature>
<evidence type="ECO:0000256" key="1">
    <source>
        <dbReference type="ARBA" id="ARBA00004370"/>
    </source>
</evidence>
<dbReference type="Proteomes" id="UP001314229">
    <property type="component" value="Unassembled WGS sequence"/>
</dbReference>
<sequence length="887" mass="100977">MWVGGGLQGVVSILSGKNKHQTIPEKLLSPQTSLPKLSDSVTLNGGICASATSNFVFKKGQEEQPTDVCAITAEKQVTQTAMELLPLVCVSLLTWSGTTFAAENEPKVIRVDKGRDVILPCSLNTKKNITSEKFEWKKDGRQVFLYDDGNHSNNNNTGQDQQFKDRVSNFPDKQKSGDASIIIRNMKVADSGVYTCEFTNLQPRQIFYIKLFVEPKVIRVDKGRDVILPCSLSTKKNITSEKFEWRKDDRQVFLYDDGNHSNIVNTSQDVQFKDRVSHFPDELMSGDASIIIRDMKVADSGVYTCEFTNLQPRQIFYIKLFVEPKVIRVDKGRDVILPCSLSTKENITSEKFEWRKDDRQVFLYDDGNHSNIVNTSQDVQFKDRVSHFPDELMSGDASIIIRDMKVADSGVYTCEFTNLQPRQIFYIKLFVEPKVIRVDKGRDVILPCSLSTKENITSEKFEWRKDDRQVFLYDDGNHSNIVNTSQDVQFKDRVSHFPDELMSGDASIIIRDMKVADSGDYTCEFPRLQPRKIFYMKLVVETKVLTVAEGRDVILPCSLSTKENITREKFEWKKDGRQVFLYDDGDHSNIVNTGQDQQFKDRVSHFPDELMSGDASITIRNMKVADSGEYTCNFTNLQSEQIFYIKLVVFGALPKPYVRILDLTKDGMLLQCEVQGAFPKPELHWKDSDGNILPAEEIQETGRGGRYLQTTVTKTDNYRCVATQKEINHQTHYETFVYIPDASPKPSVRILDLTKDGMLLQCEVRGAFPKPKPKLLWQDRAGNILPAEEPLESETGELYYNIILQTTVTKTDKYRCVATQKETNRQTYADTFVYIPGKNIALILAVTVLAVVLALLCACILYKKYQKGRSEEDEVVYMYTTNGEATS</sequence>
<dbReference type="SUPFAM" id="SSF48726">
    <property type="entry name" value="Immunoglobulin"/>
    <property type="match status" value="7"/>
</dbReference>
<comment type="subcellular location">
    <subcellularLocation>
        <location evidence="1">Membrane</location>
    </subcellularLocation>
</comment>
<evidence type="ECO:0000259" key="5">
    <source>
        <dbReference type="PROSITE" id="PS50835"/>
    </source>
</evidence>
<organism evidence="6 7">
    <name type="scientific">Scomber scombrus</name>
    <name type="common">Atlantic mackerel</name>
    <name type="synonym">Scomber vernalis</name>
    <dbReference type="NCBI Taxonomy" id="13677"/>
    <lineage>
        <taxon>Eukaryota</taxon>
        <taxon>Metazoa</taxon>
        <taxon>Chordata</taxon>
        <taxon>Craniata</taxon>
        <taxon>Vertebrata</taxon>
        <taxon>Euteleostomi</taxon>
        <taxon>Actinopterygii</taxon>
        <taxon>Neopterygii</taxon>
        <taxon>Teleostei</taxon>
        <taxon>Neoteleostei</taxon>
        <taxon>Acanthomorphata</taxon>
        <taxon>Pelagiaria</taxon>
        <taxon>Scombriformes</taxon>
        <taxon>Scombridae</taxon>
        <taxon>Scomber</taxon>
    </lineage>
</organism>
<dbReference type="GO" id="GO:0001817">
    <property type="term" value="P:regulation of cytokine production"/>
    <property type="evidence" value="ECO:0007669"/>
    <property type="project" value="TreeGrafter"/>
</dbReference>
<dbReference type="GO" id="GO:0050852">
    <property type="term" value="P:T cell receptor signaling pathway"/>
    <property type="evidence" value="ECO:0007669"/>
    <property type="project" value="TreeGrafter"/>
</dbReference>
<feature type="domain" description="Ig-like" evidence="5">
    <location>
        <begin position="209"/>
        <end position="309"/>
    </location>
</feature>
<dbReference type="AlphaFoldDB" id="A0AAV1PSJ6"/>
<keyword evidence="7" id="KW-1185">Reference proteome</keyword>
<comment type="caution">
    <text evidence="6">The sequence shown here is derived from an EMBL/GenBank/DDBJ whole genome shotgun (WGS) entry which is preliminary data.</text>
</comment>
<dbReference type="PANTHER" id="PTHR24100">
    <property type="entry name" value="BUTYROPHILIN"/>
    <property type="match status" value="1"/>
</dbReference>
<evidence type="ECO:0000256" key="4">
    <source>
        <dbReference type="SAM" id="Phobius"/>
    </source>
</evidence>
<evidence type="ECO:0000313" key="7">
    <source>
        <dbReference type="Proteomes" id="UP001314229"/>
    </source>
</evidence>
<dbReference type="InterPro" id="IPR013783">
    <property type="entry name" value="Ig-like_fold"/>
</dbReference>